<feature type="domain" description="F-box" evidence="1">
    <location>
        <begin position="45"/>
        <end position="96"/>
    </location>
</feature>
<name>A0AAD6S930_9AGAR</name>
<dbReference type="InterPro" id="IPR036047">
    <property type="entry name" value="F-box-like_dom_sf"/>
</dbReference>
<reference evidence="2" key="1">
    <citation type="submission" date="2023-03" db="EMBL/GenBank/DDBJ databases">
        <title>Massive genome expansion in bonnet fungi (Mycena s.s.) driven by repeated elements and novel gene families across ecological guilds.</title>
        <authorList>
            <consortium name="Lawrence Berkeley National Laboratory"/>
            <person name="Harder C.B."/>
            <person name="Miyauchi S."/>
            <person name="Viragh M."/>
            <person name="Kuo A."/>
            <person name="Thoen E."/>
            <person name="Andreopoulos B."/>
            <person name="Lu D."/>
            <person name="Skrede I."/>
            <person name="Drula E."/>
            <person name="Henrissat B."/>
            <person name="Morin E."/>
            <person name="Kohler A."/>
            <person name="Barry K."/>
            <person name="LaButti K."/>
            <person name="Morin E."/>
            <person name="Salamov A."/>
            <person name="Lipzen A."/>
            <person name="Mereny Z."/>
            <person name="Hegedus B."/>
            <person name="Baldrian P."/>
            <person name="Stursova M."/>
            <person name="Weitz H."/>
            <person name="Taylor A."/>
            <person name="Grigoriev I.V."/>
            <person name="Nagy L.G."/>
            <person name="Martin F."/>
            <person name="Kauserud H."/>
        </authorList>
    </citation>
    <scope>NUCLEOTIDE SEQUENCE</scope>
    <source>
        <strain evidence="2">CBHHK200</strain>
    </source>
</reference>
<evidence type="ECO:0000259" key="1">
    <source>
        <dbReference type="Pfam" id="PF12937"/>
    </source>
</evidence>
<accession>A0AAD6S930</accession>
<comment type="caution">
    <text evidence="2">The sequence shown here is derived from an EMBL/GenBank/DDBJ whole genome shotgun (WGS) entry which is preliminary data.</text>
</comment>
<dbReference type="EMBL" id="JARJCM010000218">
    <property type="protein sequence ID" value="KAJ7022045.1"/>
    <property type="molecule type" value="Genomic_DNA"/>
</dbReference>
<dbReference type="Gene3D" id="1.20.1280.50">
    <property type="match status" value="1"/>
</dbReference>
<dbReference type="Proteomes" id="UP001218188">
    <property type="component" value="Unassembled WGS sequence"/>
</dbReference>
<proteinExistence type="predicted"/>
<dbReference type="SUPFAM" id="SSF81383">
    <property type="entry name" value="F-box domain"/>
    <property type="match status" value="1"/>
</dbReference>
<evidence type="ECO:0000313" key="3">
    <source>
        <dbReference type="Proteomes" id="UP001218188"/>
    </source>
</evidence>
<organism evidence="2 3">
    <name type="scientific">Mycena alexandri</name>
    <dbReference type="NCBI Taxonomy" id="1745969"/>
    <lineage>
        <taxon>Eukaryota</taxon>
        <taxon>Fungi</taxon>
        <taxon>Dikarya</taxon>
        <taxon>Basidiomycota</taxon>
        <taxon>Agaricomycotina</taxon>
        <taxon>Agaricomycetes</taxon>
        <taxon>Agaricomycetidae</taxon>
        <taxon>Agaricales</taxon>
        <taxon>Marasmiineae</taxon>
        <taxon>Mycenaceae</taxon>
        <taxon>Mycena</taxon>
    </lineage>
</organism>
<gene>
    <name evidence="2" type="ORF">C8F04DRAFT_1273041</name>
</gene>
<dbReference type="AlphaFoldDB" id="A0AAD6S930"/>
<evidence type="ECO:0000313" key="2">
    <source>
        <dbReference type="EMBL" id="KAJ7022045.1"/>
    </source>
</evidence>
<protein>
    <recommendedName>
        <fullName evidence="1">F-box domain-containing protein</fullName>
    </recommendedName>
</protein>
<keyword evidence="3" id="KW-1185">Reference proteome</keyword>
<dbReference type="InterPro" id="IPR001810">
    <property type="entry name" value="F-box_dom"/>
</dbReference>
<sequence length="152" mass="17571">MQRDGLRNELADLEVSILRQQILLEKMEKRRTAVQAELDAFIFPILSLPLEITGDIFLHYRREVYNWPKDLLLILTVCQAWRTVALSIPTLWTALDILLRVDKSYPFSPEEVKGYLIHHQSAITRSGDPHDVMQPPECNQAFVFCRAQEVGP</sequence>
<dbReference type="Pfam" id="PF12937">
    <property type="entry name" value="F-box-like"/>
    <property type="match status" value="1"/>
</dbReference>